<dbReference type="GO" id="GO:0043190">
    <property type="term" value="C:ATP-binding cassette (ABC) transporter complex"/>
    <property type="evidence" value="ECO:0007669"/>
    <property type="project" value="InterPro"/>
</dbReference>
<reference evidence="8 9" key="1">
    <citation type="submission" date="2016-01" db="EMBL/GenBank/DDBJ databases">
        <title>Amycolatopsis coloradensis genome sequencing and assembly.</title>
        <authorList>
            <person name="Mayilraj S."/>
        </authorList>
    </citation>
    <scope>NUCLEOTIDE SEQUENCE [LARGE SCALE GENOMIC DNA]</scope>
    <source>
        <strain evidence="8 9">DSM 44225</strain>
    </source>
</reference>
<dbReference type="GO" id="GO:0046677">
    <property type="term" value="P:response to antibiotic"/>
    <property type="evidence" value="ECO:0007669"/>
    <property type="project" value="UniProtKB-KW"/>
</dbReference>
<dbReference type="InterPro" id="IPR051784">
    <property type="entry name" value="Nod_factor_ABC_transporter"/>
</dbReference>
<keyword evidence="2 6" id="KW-0812">Transmembrane</keyword>
<proteinExistence type="inferred from homology"/>
<gene>
    <name evidence="8" type="ORF">BS329_20445</name>
</gene>
<dbReference type="EMBL" id="MQUQ01000011">
    <property type="protein sequence ID" value="OLZ50005.1"/>
    <property type="molecule type" value="Genomic_DNA"/>
</dbReference>
<keyword evidence="6" id="KW-1003">Cell membrane</keyword>
<evidence type="ECO:0000256" key="5">
    <source>
        <dbReference type="ARBA" id="ARBA00023251"/>
    </source>
</evidence>
<feature type="transmembrane region" description="Helical" evidence="6">
    <location>
        <begin position="51"/>
        <end position="76"/>
    </location>
</feature>
<dbReference type="InterPro" id="IPR000412">
    <property type="entry name" value="ABC_2_transport"/>
</dbReference>
<protein>
    <recommendedName>
        <fullName evidence="6">Transport permease protein</fullName>
    </recommendedName>
</protein>
<dbReference type="AlphaFoldDB" id="A0A1R0KQP1"/>
<dbReference type="RefSeq" id="WP_076162856.1">
    <property type="nucleotide sequence ID" value="NZ_JBEZVB010000014.1"/>
</dbReference>
<dbReference type="PIRSF" id="PIRSF006648">
    <property type="entry name" value="DrrB"/>
    <property type="match status" value="1"/>
</dbReference>
<feature type="transmembrane region" description="Helical" evidence="6">
    <location>
        <begin position="21"/>
        <end position="39"/>
    </location>
</feature>
<evidence type="ECO:0000256" key="1">
    <source>
        <dbReference type="ARBA" id="ARBA00004141"/>
    </source>
</evidence>
<evidence type="ECO:0000256" key="4">
    <source>
        <dbReference type="ARBA" id="ARBA00023136"/>
    </source>
</evidence>
<evidence type="ECO:0000313" key="8">
    <source>
        <dbReference type="EMBL" id="OLZ50005.1"/>
    </source>
</evidence>
<feature type="transmembrane region" description="Helical" evidence="6">
    <location>
        <begin position="232"/>
        <end position="252"/>
    </location>
</feature>
<accession>A0A1R0KQP1</accession>
<name>A0A1R0KQP1_9PSEU</name>
<feature type="transmembrane region" description="Helical" evidence="6">
    <location>
        <begin position="97"/>
        <end position="125"/>
    </location>
</feature>
<sequence length="258" mass="26951">MKVTAMTLRHLLHLLRNPGKILGVTLMPVSMVFVLGYMFSNAITLSGGGKYLDYMMAGITVQVGLQCLGATAVSVASELRNGLVDRFRSLPVPRISILLAQALANLALAVLGMTIAAVAGLLLGWRLHGDFTAAVAGFGVLLLYSFAMVWLGLLLGLLVGNHDAISALSALVLVTGSFLSSAFVPVQGLPWWLRTLVEWNPVSSVVTTCRLLWGNPVAGGGTSLPAAHPAQVAVGTLIVALAAAIPLSVRAYQRAVAS</sequence>
<evidence type="ECO:0000313" key="9">
    <source>
        <dbReference type="Proteomes" id="UP000187486"/>
    </source>
</evidence>
<keyword evidence="5" id="KW-0046">Antibiotic resistance</keyword>
<feature type="transmembrane region" description="Helical" evidence="6">
    <location>
        <begin position="170"/>
        <end position="193"/>
    </location>
</feature>
<organism evidence="8 9">
    <name type="scientific">Amycolatopsis coloradensis</name>
    <dbReference type="NCBI Taxonomy" id="76021"/>
    <lineage>
        <taxon>Bacteria</taxon>
        <taxon>Bacillati</taxon>
        <taxon>Actinomycetota</taxon>
        <taxon>Actinomycetes</taxon>
        <taxon>Pseudonocardiales</taxon>
        <taxon>Pseudonocardiaceae</taxon>
        <taxon>Amycolatopsis</taxon>
    </lineage>
</organism>
<dbReference type="InterPro" id="IPR047817">
    <property type="entry name" value="ABC2_TM_bact-type"/>
</dbReference>
<dbReference type="STRING" id="76021.BS329_20445"/>
<dbReference type="InterPro" id="IPR013525">
    <property type="entry name" value="ABC2_TM"/>
</dbReference>
<dbReference type="Pfam" id="PF01061">
    <property type="entry name" value="ABC2_membrane"/>
    <property type="match status" value="1"/>
</dbReference>
<evidence type="ECO:0000259" key="7">
    <source>
        <dbReference type="PROSITE" id="PS51012"/>
    </source>
</evidence>
<keyword evidence="9" id="KW-1185">Reference proteome</keyword>
<dbReference type="OrthoDB" id="3370990at2"/>
<feature type="domain" description="ABC transmembrane type-2" evidence="7">
    <location>
        <begin position="19"/>
        <end position="255"/>
    </location>
</feature>
<keyword evidence="4 6" id="KW-0472">Membrane</keyword>
<evidence type="ECO:0000256" key="6">
    <source>
        <dbReference type="RuleBase" id="RU361157"/>
    </source>
</evidence>
<evidence type="ECO:0000256" key="3">
    <source>
        <dbReference type="ARBA" id="ARBA00022989"/>
    </source>
</evidence>
<dbReference type="PANTHER" id="PTHR43229:SF2">
    <property type="entry name" value="NODULATION PROTEIN J"/>
    <property type="match status" value="1"/>
</dbReference>
<comment type="similarity">
    <text evidence="6">Belongs to the ABC-2 integral membrane protein family.</text>
</comment>
<comment type="caution">
    <text evidence="8">The sequence shown here is derived from an EMBL/GenBank/DDBJ whole genome shotgun (WGS) entry which is preliminary data.</text>
</comment>
<dbReference type="PROSITE" id="PS51012">
    <property type="entry name" value="ABC_TM2"/>
    <property type="match status" value="1"/>
</dbReference>
<keyword evidence="6" id="KW-0813">Transport</keyword>
<evidence type="ECO:0000256" key="2">
    <source>
        <dbReference type="ARBA" id="ARBA00022692"/>
    </source>
</evidence>
<keyword evidence="3 6" id="KW-1133">Transmembrane helix</keyword>
<comment type="subcellular location">
    <subcellularLocation>
        <location evidence="6">Cell membrane</location>
        <topology evidence="6">Multi-pass membrane protein</topology>
    </subcellularLocation>
    <subcellularLocation>
        <location evidence="1">Membrane</location>
        <topology evidence="1">Multi-pass membrane protein</topology>
    </subcellularLocation>
</comment>
<dbReference type="GO" id="GO:0140359">
    <property type="term" value="F:ABC-type transporter activity"/>
    <property type="evidence" value="ECO:0007669"/>
    <property type="project" value="InterPro"/>
</dbReference>
<dbReference type="Proteomes" id="UP000187486">
    <property type="component" value="Unassembled WGS sequence"/>
</dbReference>
<dbReference type="PANTHER" id="PTHR43229">
    <property type="entry name" value="NODULATION PROTEIN J"/>
    <property type="match status" value="1"/>
</dbReference>
<feature type="transmembrane region" description="Helical" evidence="6">
    <location>
        <begin position="131"/>
        <end position="158"/>
    </location>
</feature>